<evidence type="ECO:0000259" key="5">
    <source>
        <dbReference type="PROSITE" id="PS50104"/>
    </source>
</evidence>
<keyword evidence="3" id="KW-0520">NAD</keyword>
<evidence type="ECO:0000313" key="7">
    <source>
        <dbReference type="Proteomes" id="UP001634007"/>
    </source>
</evidence>
<evidence type="ECO:0000256" key="3">
    <source>
        <dbReference type="ARBA" id="ARBA00023027"/>
    </source>
</evidence>
<dbReference type="PROSITE" id="PS50104">
    <property type="entry name" value="TIR"/>
    <property type="match status" value="1"/>
</dbReference>
<organism evidence="6 7">
    <name type="scientific">Eucalyptus globulus</name>
    <name type="common">Tasmanian blue gum</name>
    <dbReference type="NCBI Taxonomy" id="34317"/>
    <lineage>
        <taxon>Eukaryota</taxon>
        <taxon>Viridiplantae</taxon>
        <taxon>Streptophyta</taxon>
        <taxon>Embryophyta</taxon>
        <taxon>Tracheophyta</taxon>
        <taxon>Spermatophyta</taxon>
        <taxon>Magnoliopsida</taxon>
        <taxon>eudicotyledons</taxon>
        <taxon>Gunneridae</taxon>
        <taxon>Pentapetalae</taxon>
        <taxon>rosids</taxon>
        <taxon>malvids</taxon>
        <taxon>Myrtales</taxon>
        <taxon>Myrtaceae</taxon>
        <taxon>Myrtoideae</taxon>
        <taxon>Eucalypteae</taxon>
        <taxon>Eucalyptus</taxon>
    </lineage>
</organism>
<dbReference type="PANTHER" id="PTHR32009">
    <property type="entry name" value="TMV RESISTANCE PROTEIN N-LIKE"/>
    <property type="match status" value="1"/>
</dbReference>
<evidence type="ECO:0000256" key="4">
    <source>
        <dbReference type="ARBA" id="ARBA00047304"/>
    </source>
</evidence>
<dbReference type="EC" id="3.2.2.6" evidence="1"/>
<dbReference type="Pfam" id="PF01582">
    <property type="entry name" value="TIR"/>
    <property type="match status" value="1"/>
</dbReference>
<protein>
    <recommendedName>
        <fullName evidence="1">ADP-ribosyl cyclase/cyclic ADP-ribose hydrolase</fullName>
        <ecNumber evidence="1">3.2.2.6</ecNumber>
    </recommendedName>
</protein>
<dbReference type="GO" id="GO:0061809">
    <property type="term" value="F:NAD+ nucleosidase activity, cyclic ADP-ribose generating"/>
    <property type="evidence" value="ECO:0007669"/>
    <property type="project" value="UniProtKB-EC"/>
</dbReference>
<dbReference type="Gene3D" id="3.40.50.10140">
    <property type="entry name" value="Toll/interleukin-1 receptor homology (TIR) domain"/>
    <property type="match status" value="1"/>
</dbReference>
<dbReference type="Proteomes" id="UP001634007">
    <property type="component" value="Unassembled WGS sequence"/>
</dbReference>
<evidence type="ECO:0000313" key="6">
    <source>
        <dbReference type="EMBL" id="KAL3735307.1"/>
    </source>
</evidence>
<feature type="domain" description="TIR" evidence="5">
    <location>
        <begin position="28"/>
        <end position="177"/>
    </location>
</feature>
<evidence type="ECO:0000256" key="2">
    <source>
        <dbReference type="ARBA" id="ARBA00022801"/>
    </source>
</evidence>
<dbReference type="InterPro" id="IPR035897">
    <property type="entry name" value="Toll_tir_struct_dom_sf"/>
</dbReference>
<keyword evidence="2" id="KW-0378">Hydrolase</keyword>
<proteinExistence type="predicted"/>
<accession>A0ABD3KCB4</accession>
<dbReference type="InterPro" id="IPR000157">
    <property type="entry name" value="TIR_dom"/>
</dbReference>
<gene>
    <name evidence="6" type="ORF">ACJRO7_024440</name>
</gene>
<comment type="catalytic activity">
    <reaction evidence="4">
        <text>NAD(+) + H2O = ADP-D-ribose + nicotinamide + H(+)</text>
        <dbReference type="Rhea" id="RHEA:16301"/>
        <dbReference type="ChEBI" id="CHEBI:15377"/>
        <dbReference type="ChEBI" id="CHEBI:15378"/>
        <dbReference type="ChEBI" id="CHEBI:17154"/>
        <dbReference type="ChEBI" id="CHEBI:57540"/>
        <dbReference type="ChEBI" id="CHEBI:57967"/>
        <dbReference type="EC" id="3.2.2.6"/>
    </reaction>
    <physiologicalReaction direction="left-to-right" evidence="4">
        <dbReference type="Rhea" id="RHEA:16302"/>
    </physiologicalReaction>
</comment>
<sequence>MKRKWDSPDAAATASVCVDGGGDSSSGAEFEVFLSFRGPDTRLSFTDCLYHSMVGAGIRVFRDDEEIRKGEKIGGELLRAIESSKIYVPIFSRNYASSAWCLRELRHMVECSRKANEKVILPIFCDVNSDDVKLKTPLYLDALKKHEEKFGRDDVREWEEALAEVARIKGWGLRNRG</sequence>
<dbReference type="EMBL" id="JBJKBG010000006">
    <property type="protein sequence ID" value="KAL3735307.1"/>
    <property type="molecule type" value="Genomic_DNA"/>
</dbReference>
<comment type="caution">
    <text evidence="6">The sequence shown here is derived from an EMBL/GenBank/DDBJ whole genome shotgun (WGS) entry which is preliminary data.</text>
</comment>
<dbReference type="SMART" id="SM00255">
    <property type="entry name" value="TIR"/>
    <property type="match status" value="1"/>
</dbReference>
<dbReference type="SUPFAM" id="SSF52200">
    <property type="entry name" value="Toll/Interleukin receptor TIR domain"/>
    <property type="match status" value="1"/>
</dbReference>
<dbReference type="AlphaFoldDB" id="A0ABD3KCB4"/>
<evidence type="ECO:0000256" key="1">
    <source>
        <dbReference type="ARBA" id="ARBA00011982"/>
    </source>
</evidence>
<name>A0ABD3KCB4_EUCGL</name>
<dbReference type="PANTHER" id="PTHR32009:SF39">
    <property type="entry name" value="TIR DOMAIN-CONTAINING PROTEIN"/>
    <property type="match status" value="1"/>
</dbReference>
<reference evidence="6 7" key="1">
    <citation type="submission" date="2024-11" db="EMBL/GenBank/DDBJ databases">
        <title>Chromosome-level genome assembly of Eucalyptus globulus Labill. provides insights into its genome evolution.</title>
        <authorList>
            <person name="Li X."/>
        </authorList>
    </citation>
    <scope>NUCLEOTIDE SEQUENCE [LARGE SCALE GENOMIC DNA]</scope>
    <source>
        <strain evidence="6">CL2024</strain>
        <tissue evidence="6">Fresh tender leaves</tissue>
    </source>
</reference>
<keyword evidence="7" id="KW-1185">Reference proteome</keyword>